<dbReference type="KEGG" id="pchm:VFPPC_08499"/>
<dbReference type="Pfam" id="PF07876">
    <property type="entry name" value="Dabb"/>
    <property type="match status" value="1"/>
</dbReference>
<gene>
    <name evidence="2" type="ORF">VFPPC_08499</name>
</gene>
<evidence type="ECO:0000259" key="1">
    <source>
        <dbReference type="PROSITE" id="PS51502"/>
    </source>
</evidence>
<dbReference type="InterPro" id="IPR011008">
    <property type="entry name" value="Dimeric_a/b-barrel"/>
</dbReference>
<reference evidence="2 3" key="1">
    <citation type="journal article" date="2016" name="PLoS Pathog.">
        <title>Biosynthesis of antibiotic leucinostatins in bio-control fungus Purpureocillium lilacinum and their inhibition on phytophthora revealed by genome mining.</title>
        <authorList>
            <person name="Wang G."/>
            <person name="Liu Z."/>
            <person name="Lin R."/>
            <person name="Li E."/>
            <person name="Mao Z."/>
            <person name="Ling J."/>
            <person name="Yang Y."/>
            <person name="Yin W.B."/>
            <person name="Xie B."/>
        </authorList>
    </citation>
    <scope>NUCLEOTIDE SEQUENCE [LARGE SCALE GENOMIC DNA]</scope>
    <source>
        <strain evidence="2">170</strain>
    </source>
</reference>
<accession>A0A179FN70</accession>
<name>A0A179FN70_METCM</name>
<dbReference type="AlphaFoldDB" id="A0A179FN70"/>
<proteinExistence type="predicted"/>
<dbReference type="SUPFAM" id="SSF54909">
    <property type="entry name" value="Dimeric alpha+beta barrel"/>
    <property type="match status" value="1"/>
</dbReference>
<feature type="domain" description="Stress-response A/B barrel" evidence="1">
    <location>
        <begin position="5"/>
        <end position="102"/>
    </location>
</feature>
<organism evidence="2 3">
    <name type="scientific">Pochonia chlamydosporia 170</name>
    <dbReference type="NCBI Taxonomy" id="1380566"/>
    <lineage>
        <taxon>Eukaryota</taxon>
        <taxon>Fungi</taxon>
        <taxon>Dikarya</taxon>
        <taxon>Ascomycota</taxon>
        <taxon>Pezizomycotina</taxon>
        <taxon>Sordariomycetes</taxon>
        <taxon>Hypocreomycetidae</taxon>
        <taxon>Hypocreales</taxon>
        <taxon>Clavicipitaceae</taxon>
        <taxon>Pochonia</taxon>
    </lineage>
</organism>
<dbReference type="GeneID" id="28851191"/>
<evidence type="ECO:0000313" key="2">
    <source>
        <dbReference type="EMBL" id="OAQ67032.1"/>
    </source>
</evidence>
<protein>
    <submittedName>
        <fullName evidence="2">Stress responsive alpha-beta barrel</fullName>
    </submittedName>
</protein>
<comment type="caution">
    <text evidence="2">The sequence shown here is derived from an EMBL/GenBank/DDBJ whole genome shotgun (WGS) entry which is preliminary data.</text>
</comment>
<dbReference type="PROSITE" id="PS51502">
    <property type="entry name" value="S_R_A_B_BARREL"/>
    <property type="match status" value="1"/>
</dbReference>
<sequence>MADRVHRVTMFKLPNTADQQKLIEAYKTVDATNQKDGKPYILSLAVGVAEEDPRSQGYTVVCKTEFASMEDLKYYDDSCAAHQALKATAKGLAVEGIMTVYFKPQLVGGSA</sequence>
<dbReference type="Gene3D" id="3.30.70.100">
    <property type="match status" value="1"/>
</dbReference>
<dbReference type="EMBL" id="LSBJ02000004">
    <property type="protein sequence ID" value="OAQ67032.1"/>
    <property type="molecule type" value="Genomic_DNA"/>
</dbReference>
<keyword evidence="3" id="KW-1185">Reference proteome</keyword>
<evidence type="ECO:0000313" key="3">
    <source>
        <dbReference type="Proteomes" id="UP000078397"/>
    </source>
</evidence>
<dbReference type="InterPro" id="IPR013097">
    <property type="entry name" value="Dabb"/>
</dbReference>
<dbReference type="OrthoDB" id="3830014at2759"/>
<dbReference type="RefSeq" id="XP_018144119.1">
    <property type="nucleotide sequence ID" value="XM_018287197.1"/>
</dbReference>
<dbReference type="SMART" id="SM00886">
    <property type="entry name" value="Dabb"/>
    <property type="match status" value="1"/>
</dbReference>
<dbReference type="Proteomes" id="UP000078397">
    <property type="component" value="Unassembled WGS sequence"/>
</dbReference>